<sequence>MDNLAHALASAATSAATHPRALKKSPKALLLSSAIVANIPDIDILLAALGQETYHFHHRGFTHSFLGLPFMVVLGALIQRFICRKNPIFTWKDSLIWASSQLLISHFLLDYLTSYGVMFWYPASFARYAWPMMFIIDPMFWLICAIGLIQVWRNLDLPCSRVRAIGFAVFSVMVSWWTIIGIAKYKGEKLAFPNEPRQEILSFPGPLSPLVWLVVHDHPDGYNSSIISYMTDDEARIIPQPLDNRYVSDQLCSNLSGTPEADTAYRQYQRWATWTICENTDDGGCHCHSMRYAFNLNAHEPYFGSVKIKNNGELAFIPPDRKSAGSEFFDRFMFFDVDDAHKASP</sequence>
<dbReference type="RefSeq" id="WP_132319836.1">
    <property type="nucleotide sequence ID" value="NZ_FWZT01000015.1"/>
</dbReference>
<feature type="transmembrane region" description="Helical" evidence="1">
    <location>
        <begin position="61"/>
        <end position="82"/>
    </location>
</feature>
<dbReference type="PANTHER" id="PTHR40031:SF1">
    <property type="entry name" value="MEMBRANE-BOUND METAL-DEPENDENT HYDROLASE"/>
    <property type="match status" value="1"/>
</dbReference>
<keyword evidence="3" id="KW-1185">Reference proteome</keyword>
<feature type="transmembrane region" description="Helical" evidence="1">
    <location>
        <begin position="102"/>
        <end position="121"/>
    </location>
</feature>
<organism evidence="2 3">
    <name type="scientific">Pseudobacteriovorax antillogorgiicola</name>
    <dbReference type="NCBI Taxonomy" id="1513793"/>
    <lineage>
        <taxon>Bacteria</taxon>
        <taxon>Pseudomonadati</taxon>
        <taxon>Bdellovibrionota</taxon>
        <taxon>Oligoflexia</taxon>
        <taxon>Oligoflexales</taxon>
        <taxon>Pseudobacteriovoracaceae</taxon>
        <taxon>Pseudobacteriovorax</taxon>
    </lineage>
</organism>
<dbReference type="PANTHER" id="PTHR40031">
    <property type="entry name" value="HYPOTHETICAL MEMBRANE SPANNING PROTEIN"/>
    <property type="match status" value="1"/>
</dbReference>
<dbReference type="Pfam" id="PF04307">
    <property type="entry name" value="YdjM"/>
    <property type="match status" value="1"/>
</dbReference>
<dbReference type="Proteomes" id="UP000192907">
    <property type="component" value="Unassembled WGS sequence"/>
</dbReference>
<name>A0A1Y6CEC8_9BACT</name>
<dbReference type="EMBL" id="FWZT01000015">
    <property type="protein sequence ID" value="SMF49840.1"/>
    <property type="molecule type" value="Genomic_DNA"/>
</dbReference>
<keyword evidence="2" id="KW-0378">Hydrolase</keyword>
<feature type="transmembrane region" description="Helical" evidence="1">
    <location>
        <begin position="29"/>
        <end position="49"/>
    </location>
</feature>
<dbReference type="STRING" id="1513793.SAMN06296036_115123"/>
<protein>
    <submittedName>
        <fullName evidence="2">Membrane-bound metal-dependent hydrolase YbcI, DUF457 family</fullName>
    </submittedName>
</protein>
<keyword evidence="1" id="KW-1133">Transmembrane helix</keyword>
<keyword evidence="1" id="KW-0812">Transmembrane</keyword>
<reference evidence="3" key="1">
    <citation type="submission" date="2017-04" db="EMBL/GenBank/DDBJ databases">
        <authorList>
            <person name="Varghese N."/>
            <person name="Submissions S."/>
        </authorList>
    </citation>
    <scope>NUCLEOTIDE SEQUENCE [LARGE SCALE GENOMIC DNA]</scope>
    <source>
        <strain evidence="3">RKEM611</strain>
    </source>
</reference>
<feature type="transmembrane region" description="Helical" evidence="1">
    <location>
        <begin position="128"/>
        <end position="152"/>
    </location>
</feature>
<feature type="transmembrane region" description="Helical" evidence="1">
    <location>
        <begin position="164"/>
        <end position="183"/>
    </location>
</feature>
<dbReference type="AlphaFoldDB" id="A0A1Y6CEC8"/>
<dbReference type="InterPro" id="IPR007404">
    <property type="entry name" value="YdjM-like"/>
</dbReference>
<gene>
    <name evidence="2" type="ORF">SAMN06296036_115123</name>
</gene>
<dbReference type="OrthoDB" id="9781927at2"/>
<accession>A0A1Y6CEC8</accession>
<proteinExistence type="predicted"/>
<dbReference type="InterPro" id="IPR053170">
    <property type="entry name" value="Transcription_regulator"/>
</dbReference>
<evidence type="ECO:0000256" key="1">
    <source>
        <dbReference type="SAM" id="Phobius"/>
    </source>
</evidence>
<evidence type="ECO:0000313" key="3">
    <source>
        <dbReference type="Proteomes" id="UP000192907"/>
    </source>
</evidence>
<evidence type="ECO:0000313" key="2">
    <source>
        <dbReference type="EMBL" id="SMF49840.1"/>
    </source>
</evidence>
<dbReference type="GO" id="GO:0016787">
    <property type="term" value="F:hydrolase activity"/>
    <property type="evidence" value="ECO:0007669"/>
    <property type="project" value="UniProtKB-KW"/>
</dbReference>
<keyword evidence="1" id="KW-0472">Membrane</keyword>